<reference evidence="2 3" key="1">
    <citation type="submission" date="2016-11" db="EMBL/GenBank/DDBJ databases">
        <authorList>
            <person name="Jaros S."/>
            <person name="Januszkiewicz K."/>
            <person name="Wedrychowicz H."/>
        </authorList>
    </citation>
    <scope>NUCLEOTIDE SEQUENCE [LARGE SCALE GENOMIC DNA]</scope>
    <source>
        <strain evidence="2 3">GAS499</strain>
    </source>
</reference>
<dbReference type="GO" id="GO:0032259">
    <property type="term" value="P:methylation"/>
    <property type="evidence" value="ECO:0007669"/>
    <property type="project" value="UniProtKB-KW"/>
</dbReference>
<gene>
    <name evidence="2" type="ORF">SAMN05444159_6318</name>
</gene>
<dbReference type="CDD" id="cd02440">
    <property type="entry name" value="AdoMet_MTases"/>
    <property type="match status" value="1"/>
</dbReference>
<dbReference type="PANTHER" id="PTHR43861">
    <property type="entry name" value="TRANS-ACONITATE 2-METHYLTRANSFERASE-RELATED"/>
    <property type="match status" value="1"/>
</dbReference>
<dbReference type="SUPFAM" id="SSF53335">
    <property type="entry name" value="S-adenosyl-L-methionine-dependent methyltransferases"/>
    <property type="match status" value="1"/>
</dbReference>
<organism evidence="2 3">
    <name type="scientific">Bradyrhizobium lablabi</name>
    <dbReference type="NCBI Taxonomy" id="722472"/>
    <lineage>
        <taxon>Bacteria</taxon>
        <taxon>Pseudomonadati</taxon>
        <taxon>Pseudomonadota</taxon>
        <taxon>Alphaproteobacteria</taxon>
        <taxon>Hyphomicrobiales</taxon>
        <taxon>Nitrobacteraceae</taxon>
        <taxon>Bradyrhizobium</taxon>
    </lineage>
</organism>
<sequence length="273" mass="29608">MMPESPYVFGHSQSELSRLAKQGTFYALATEDMMLRAGITPGMRVLDVGSGAGDVALLAARLVGASGVVVGVERSAEAAALAQARAAADGLTWCRFIVSDVDNFMCDETFDAMVGRLVLMYLPDPAATIRSLARHLRPNGIVAFQELYLSAATAIPDGPLFAQYLKWISELFGHARVEIDMGPKLFATYRRAGLSDPKMLGAMQIVSNVDPLGYEIFSAIVRSLSPLFERFGVVTARELDIDTLEHRLRAEAMTGGRIHVFPPLIGAWSRIST</sequence>
<proteinExistence type="predicted"/>
<evidence type="ECO:0000259" key="1">
    <source>
        <dbReference type="Pfam" id="PF13847"/>
    </source>
</evidence>
<dbReference type="GO" id="GO:0008168">
    <property type="term" value="F:methyltransferase activity"/>
    <property type="evidence" value="ECO:0007669"/>
    <property type="project" value="UniProtKB-KW"/>
</dbReference>
<dbReference type="RefSeq" id="WP_172842153.1">
    <property type="nucleotide sequence ID" value="NZ_LT670844.1"/>
</dbReference>
<dbReference type="InterPro" id="IPR025714">
    <property type="entry name" value="Methyltranfer_dom"/>
</dbReference>
<dbReference type="Proteomes" id="UP000189935">
    <property type="component" value="Chromosome I"/>
</dbReference>
<dbReference type="Pfam" id="PF13847">
    <property type="entry name" value="Methyltransf_31"/>
    <property type="match status" value="1"/>
</dbReference>
<dbReference type="EMBL" id="LT670844">
    <property type="protein sequence ID" value="SHL59444.1"/>
    <property type="molecule type" value="Genomic_DNA"/>
</dbReference>
<dbReference type="Gene3D" id="3.40.50.150">
    <property type="entry name" value="Vaccinia Virus protein VP39"/>
    <property type="match status" value="1"/>
</dbReference>
<dbReference type="InterPro" id="IPR029063">
    <property type="entry name" value="SAM-dependent_MTases_sf"/>
</dbReference>
<protein>
    <submittedName>
        <fullName evidence="2">Methyltransferase domain-containing protein</fullName>
    </submittedName>
</protein>
<evidence type="ECO:0000313" key="2">
    <source>
        <dbReference type="EMBL" id="SHL59444.1"/>
    </source>
</evidence>
<feature type="domain" description="Methyltransferase" evidence="1">
    <location>
        <begin position="40"/>
        <end position="148"/>
    </location>
</feature>
<accession>A0A1M7BWW8</accession>
<keyword evidence="2" id="KW-0489">Methyltransferase</keyword>
<dbReference type="AlphaFoldDB" id="A0A1M7BWW8"/>
<keyword evidence="2" id="KW-0808">Transferase</keyword>
<evidence type="ECO:0000313" key="3">
    <source>
        <dbReference type="Proteomes" id="UP000189935"/>
    </source>
</evidence>
<name>A0A1M7BWW8_9BRAD</name>